<evidence type="ECO:0000256" key="4">
    <source>
        <dbReference type="ARBA" id="ARBA00022989"/>
    </source>
</evidence>
<evidence type="ECO:0000256" key="5">
    <source>
        <dbReference type="ARBA" id="ARBA00023136"/>
    </source>
</evidence>
<evidence type="ECO:0000313" key="8">
    <source>
        <dbReference type="Proteomes" id="UP001141253"/>
    </source>
</evidence>
<keyword evidence="8" id="KW-1185">Reference proteome</keyword>
<evidence type="ECO:0000256" key="3">
    <source>
        <dbReference type="ARBA" id="ARBA00022692"/>
    </source>
</evidence>
<protein>
    <recommendedName>
        <fullName evidence="6">ABC transporter domain-containing protein</fullName>
    </recommendedName>
</protein>
<dbReference type="PANTHER" id="PTHR48041">
    <property type="entry name" value="ABC TRANSPORTER G FAMILY MEMBER 28"/>
    <property type="match status" value="1"/>
</dbReference>
<sequence>MGYGSLKEPYLLNDISGKAIGGEIMAIMGPSGSGKSTFLDAIAGRIAKGSLEGSVWIDGKSSTSSMKMMSSYAMQDDQLCPALTIFETFMSAAEFRLPLQFPRAEKKKRVYKLLDQLNLERLVPDDENNIEYLLDMVKEYDESTARIDPFVLYHLDGIQPDQVAQTPTRKIPKIPQDPAHFLYENASIEVCHQPQKPRILIYRNYDISSGL</sequence>
<keyword evidence="2" id="KW-0813">Transport</keyword>
<name>A0ABQ9AKT8_9ROSI</name>
<dbReference type="SUPFAM" id="SSF52540">
    <property type="entry name" value="P-loop containing nucleoside triphosphate hydrolases"/>
    <property type="match status" value="1"/>
</dbReference>
<dbReference type="Proteomes" id="UP001141253">
    <property type="component" value="Chromosome 15W"/>
</dbReference>
<keyword evidence="5" id="KW-0472">Membrane</keyword>
<dbReference type="InterPro" id="IPR003439">
    <property type="entry name" value="ABC_transporter-like_ATP-bd"/>
</dbReference>
<reference evidence="7" key="2">
    <citation type="journal article" date="2023" name="Int. J. Mol. Sci.">
        <title>De Novo Assembly and Annotation of 11 Diverse Shrub Willow (Salix) Genomes Reveals Novel Gene Organization in Sex-Linked Regions.</title>
        <authorList>
            <person name="Hyden B."/>
            <person name="Feng K."/>
            <person name="Yates T.B."/>
            <person name="Jawdy S."/>
            <person name="Cereghino C."/>
            <person name="Smart L.B."/>
            <person name="Muchero W."/>
        </authorList>
    </citation>
    <scope>NUCLEOTIDE SEQUENCE</scope>
    <source>
        <tissue evidence="7">Shoot tip</tissue>
    </source>
</reference>
<dbReference type="InterPro" id="IPR027417">
    <property type="entry name" value="P-loop_NTPase"/>
</dbReference>
<dbReference type="EMBL" id="JAPFFI010000020">
    <property type="protein sequence ID" value="KAJ6340428.1"/>
    <property type="molecule type" value="Genomic_DNA"/>
</dbReference>
<comment type="subcellular location">
    <subcellularLocation>
        <location evidence="1">Membrane</location>
        <topology evidence="1">Multi-pass membrane protein</topology>
    </subcellularLocation>
</comment>
<evidence type="ECO:0000259" key="6">
    <source>
        <dbReference type="Pfam" id="PF00005"/>
    </source>
</evidence>
<reference evidence="7" key="1">
    <citation type="submission" date="2022-10" db="EMBL/GenBank/DDBJ databases">
        <authorList>
            <person name="Hyden B.L."/>
            <person name="Feng K."/>
            <person name="Yates T."/>
            <person name="Jawdy S."/>
            <person name="Smart L.B."/>
            <person name="Muchero W."/>
        </authorList>
    </citation>
    <scope>NUCLEOTIDE SEQUENCE</scope>
    <source>
        <tissue evidence="7">Shoot tip</tissue>
    </source>
</reference>
<accession>A0ABQ9AKT8</accession>
<dbReference type="Pfam" id="PF00005">
    <property type="entry name" value="ABC_tran"/>
    <property type="match status" value="1"/>
</dbReference>
<gene>
    <name evidence="7" type="ORF">OIU77_008231</name>
</gene>
<comment type="caution">
    <text evidence="7">The sequence shown here is derived from an EMBL/GenBank/DDBJ whole genome shotgun (WGS) entry which is preliminary data.</text>
</comment>
<keyword evidence="3" id="KW-0812">Transmembrane</keyword>
<organism evidence="7 8">
    <name type="scientific">Salix suchowensis</name>
    <dbReference type="NCBI Taxonomy" id="1278906"/>
    <lineage>
        <taxon>Eukaryota</taxon>
        <taxon>Viridiplantae</taxon>
        <taxon>Streptophyta</taxon>
        <taxon>Embryophyta</taxon>
        <taxon>Tracheophyta</taxon>
        <taxon>Spermatophyta</taxon>
        <taxon>Magnoliopsida</taxon>
        <taxon>eudicotyledons</taxon>
        <taxon>Gunneridae</taxon>
        <taxon>Pentapetalae</taxon>
        <taxon>rosids</taxon>
        <taxon>fabids</taxon>
        <taxon>Malpighiales</taxon>
        <taxon>Salicaceae</taxon>
        <taxon>Saliceae</taxon>
        <taxon>Salix</taxon>
    </lineage>
</organism>
<evidence type="ECO:0000313" key="7">
    <source>
        <dbReference type="EMBL" id="KAJ6340428.1"/>
    </source>
</evidence>
<feature type="domain" description="ABC transporter" evidence="6">
    <location>
        <begin position="12"/>
        <end position="121"/>
    </location>
</feature>
<evidence type="ECO:0000256" key="2">
    <source>
        <dbReference type="ARBA" id="ARBA00022448"/>
    </source>
</evidence>
<proteinExistence type="predicted"/>
<dbReference type="InterPro" id="IPR050352">
    <property type="entry name" value="ABCG_transporters"/>
</dbReference>
<dbReference type="PANTHER" id="PTHR48041:SF73">
    <property type="entry name" value="ABC TRANSPORTER G FAMILY MEMBER STR"/>
    <property type="match status" value="1"/>
</dbReference>
<dbReference type="Gene3D" id="3.40.50.300">
    <property type="entry name" value="P-loop containing nucleotide triphosphate hydrolases"/>
    <property type="match status" value="1"/>
</dbReference>
<evidence type="ECO:0000256" key="1">
    <source>
        <dbReference type="ARBA" id="ARBA00004141"/>
    </source>
</evidence>
<keyword evidence="4" id="KW-1133">Transmembrane helix</keyword>